<dbReference type="Proteomes" id="UP001589887">
    <property type="component" value="Unassembled WGS sequence"/>
</dbReference>
<dbReference type="Gene3D" id="2.80.10.50">
    <property type="match status" value="1"/>
</dbReference>
<dbReference type="Pfam" id="PF00089">
    <property type="entry name" value="Trypsin"/>
    <property type="match status" value="1"/>
</dbReference>
<proteinExistence type="predicted"/>
<dbReference type="RefSeq" id="WP_394316416.1">
    <property type="nucleotide sequence ID" value="NZ_JBHMQV010000001.1"/>
</dbReference>
<dbReference type="InterPro" id="IPR043504">
    <property type="entry name" value="Peptidase_S1_PA_chymotrypsin"/>
</dbReference>
<comment type="caution">
    <text evidence="4">The sequence shown here is derived from an EMBL/GenBank/DDBJ whole genome shotgun (WGS) entry which is preliminary data.</text>
</comment>
<feature type="domain" description="Peptidase S1" evidence="3">
    <location>
        <begin position="146"/>
        <end position="330"/>
    </location>
</feature>
<dbReference type="InterPro" id="IPR035992">
    <property type="entry name" value="Ricin_B-like_lectins"/>
</dbReference>
<protein>
    <submittedName>
        <fullName evidence="4">RICIN domain-containing protein</fullName>
    </submittedName>
</protein>
<reference evidence="4 5" key="1">
    <citation type="submission" date="2024-09" db="EMBL/GenBank/DDBJ databases">
        <authorList>
            <person name="Sun Q."/>
            <person name="Mori K."/>
        </authorList>
    </citation>
    <scope>NUCLEOTIDE SEQUENCE [LARGE SCALE GENOMIC DNA]</scope>
    <source>
        <strain evidence="4 5">JCM 4557</strain>
    </source>
</reference>
<gene>
    <name evidence="4" type="ORF">ACFH04_02350</name>
</gene>
<dbReference type="InterPro" id="IPR009003">
    <property type="entry name" value="Peptidase_S1_PA"/>
</dbReference>
<dbReference type="CDD" id="cd00161">
    <property type="entry name" value="beta-trefoil_Ricin-like"/>
    <property type="match status" value="1"/>
</dbReference>
<organism evidence="4 5">
    <name type="scientific">Streptomyces noboritoensis</name>
    <dbReference type="NCBI Taxonomy" id="67337"/>
    <lineage>
        <taxon>Bacteria</taxon>
        <taxon>Bacillati</taxon>
        <taxon>Actinomycetota</taxon>
        <taxon>Actinomycetes</taxon>
        <taxon>Kitasatosporales</taxon>
        <taxon>Streptomycetaceae</taxon>
        <taxon>Streptomyces</taxon>
    </lineage>
</organism>
<feature type="chain" id="PRO_5045061589" evidence="2">
    <location>
        <begin position="31"/>
        <end position="500"/>
    </location>
</feature>
<name>A0ABV6T9W0_9ACTN</name>
<sequence>MENPLRRHALTLVFAAVSLAAALPTAAAHATGGGAPAPRAADGGVYATADATDAQQRAFWAEQESKGTLRPFKGELRDWTPNATPPKVKALGAGQTVKAPAASPTRKGKSQFTAGSAGETRLRATTGRVRIAWPDEKRPGWWAISLCTGNVIVSDSKDMVATARHCIPHDDQNRINPQAEYEFTPGYYVDADGEHAPYGKWTTRGLGVVGSFTGPAPQTDDTAFLALNTQNGTHVQDAVGASGYQFNIGSLPTQVVFAGIPAKSNQFHTCVKQPYWGDNNPPQIVGSGGPCTGDTDLSGGASGGPLLNGDTFDSGPIQIGDYSGSSGNDPAAAAWRDAALAVFSNLQGAGGQPAHNKITTLTNWNNNLADLYEYRTANGTAVYSYHATGTENQQWHLWDQGGGYFLIENRYTERSGFTGADARVLDYNFSNGTAWSHQVNGSGSDNQLWRFRATPNRPGWYSVRSKQGDLCLGAPTGEGQLTVSSCTTADGLDSMQWKLS</sequence>
<feature type="signal peptide" evidence="2">
    <location>
        <begin position="1"/>
        <end position="30"/>
    </location>
</feature>
<evidence type="ECO:0000313" key="5">
    <source>
        <dbReference type="Proteomes" id="UP001589887"/>
    </source>
</evidence>
<evidence type="ECO:0000259" key="3">
    <source>
        <dbReference type="Pfam" id="PF00089"/>
    </source>
</evidence>
<keyword evidence="2" id="KW-0732">Signal</keyword>
<feature type="region of interest" description="Disordered" evidence="1">
    <location>
        <begin position="72"/>
        <end position="120"/>
    </location>
</feature>
<evidence type="ECO:0000313" key="4">
    <source>
        <dbReference type="EMBL" id="MFC0842576.1"/>
    </source>
</evidence>
<feature type="region of interest" description="Disordered" evidence="1">
    <location>
        <begin position="290"/>
        <end position="310"/>
    </location>
</feature>
<dbReference type="InterPro" id="IPR001254">
    <property type="entry name" value="Trypsin_dom"/>
</dbReference>
<dbReference type="PROSITE" id="PS50231">
    <property type="entry name" value="RICIN_B_LECTIN"/>
    <property type="match status" value="1"/>
</dbReference>
<dbReference type="EMBL" id="JBHMQV010000001">
    <property type="protein sequence ID" value="MFC0842576.1"/>
    <property type="molecule type" value="Genomic_DNA"/>
</dbReference>
<dbReference type="SUPFAM" id="SSF50494">
    <property type="entry name" value="Trypsin-like serine proteases"/>
    <property type="match status" value="1"/>
</dbReference>
<evidence type="ECO:0000256" key="2">
    <source>
        <dbReference type="SAM" id="SignalP"/>
    </source>
</evidence>
<dbReference type="SUPFAM" id="SSF50370">
    <property type="entry name" value="Ricin B-like lectins"/>
    <property type="match status" value="1"/>
</dbReference>
<accession>A0ABV6T9W0</accession>
<evidence type="ECO:0000256" key="1">
    <source>
        <dbReference type="SAM" id="MobiDB-lite"/>
    </source>
</evidence>
<dbReference type="Gene3D" id="2.40.10.10">
    <property type="entry name" value="Trypsin-like serine proteases"/>
    <property type="match status" value="1"/>
</dbReference>
<keyword evidence="5" id="KW-1185">Reference proteome</keyword>